<dbReference type="EMBL" id="FNJM01000002">
    <property type="protein sequence ID" value="SDP07469.1"/>
    <property type="molecule type" value="Genomic_DNA"/>
</dbReference>
<dbReference type="SFLD" id="SFLDG01140">
    <property type="entry name" value="C2.B:_Phosphomannomutase_and_P"/>
    <property type="match status" value="1"/>
</dbReference>
<accession>A0A1H0PSE1</accession>
<dbReference type="GO" id="GO:0016791">
    <property type="term" value="F:phosphatase activity"/>
    <property type="evidence" value="ECO:0007669"/>
    <property type="project" value="TreeGrafter"/>
</dbReference>
<evidence type="ECO:0008006" key="3">
    <source>
        <dbReference type="Google" id="ProtNLM"/>
    </source>
</evidence>
<dbReference type="STRING" id="94869.SAMN04488529_10238"/>
<dbReference type="PANTHER" id="PTHR10000">
    <property type="entry name" value="PHOSPHOSERINE PHOSPHATASE"/>
    <property type="match status" value="1"/>
</dbReference>
<reference evidence="1 2" key="1">
    <citation type="submission" date="2016-10" db="EMBL/GenBank/DDBJ databases">
        <authorList>
            <person name="de Groot N.N."/>
        </authorList>
    </citation>
    <scope>NUCLEOTIDE SEQUENCE [LARGE SCALE GENOMIC DNA]</scope>
    <source>
        <strain evidence="1 2">DSM 12272</strain>
    </source>
</reference>
<dbReference type="InterPro" id="IPR006379">
    <property type="entry name" value="HAD-SF_hydro_IIB"/>
</dbReference>
<dbReference type="Gene3D" id="3.40.50.1000">
    <property type="entry name" value="HAD superfamily/HAD-like"/>
    <property type="match status" value="1"/>
</dbReference>
<name>A0A1H0PSE1_9CLOT</name>
<dbReference type="SFLD" id="SFLDS00003">
    <property type="entry name" value="Haloacid_Dehalogenase"/>
    <property type="match status" value="1"/>
</dbReference>
<dbReference type="InterPro" id="IPR023214">
    <property type="entry name" value="HAD_sf"/>
</dbReference>
<evidence type="ECO:0000313" key="2">
    <source>
        <dbReference type="Proteomes" id="UP000198597"/>
    </source>
</evidence>
<organism evidence="1 2">
    <name type="scientific">Clostridium gasigenes</name>
    <dbReference type="NCBI Taxonomy" id="94869"/>
    <lineage>
        <taxon>Bacteria</taxon>
        <taxon>Bacillati</taxon>
        <taxon>Bacillota</taxon>
        <taxon>Clostridia</taxon>
        <taxon>Eubacteriales</taxon>
        <taxon>Clostridiaceae</taxon>
        <taxon>Clostridium</taxon>
    </lineage>
</organism>
<dbReference type="PANTHER" id="PTHR10000:SF25">
    <property type="entry name" value="PHOSPHATASE YKRA-RELATED"/>
    <property type="match status" value="1"/>
</dbReference>
<dbReference type="SUPFAM" id="SSF56784">
    <property type="entry name" value="HAD-like"/>
    <property type="match status" value="1"/>
</dbReference>
<gene>
    <name evidence="1" type="ORF">SAMN04488529_10238</name>
</gene>
<proteinExistence type="predicted"/>
<dbReference type="NCBIfam" id="TIGR00099">
    <property type="entry name" value="Cof-subfamily"/>
    <property type="match status" value="1"/>
</dbReference>
<dbReference type="Pfam" id="PF08282">
    <property type="entry name" value="Hydrolase_3"/>
    <property type="match status" value="1"/>
</dbReference>
<protein>
    <recommendedName>
        <fullName evidence="3">Cof subfamily of IIB subfamily of haloacid dehalogenase superfamily/HAD-superfamily hydrolase, subfamily IIB</fullName>
    </recommendedName>
</protein>
<dbReference type="InterPro" id="IPR036412">
    <property type="entry name" value="HAD-like_sf"/>
</dbReference>
<dbReference type="NCBIfam" id="TIGR01484">
    <property type="entry name" value="HAD-SF-IIB"/>
    <property type="match status" value="1"/>
</dbReference>
<dbReference type="Gene3D" id="3.30.1240.10">
    <property type="match status" value="1"/>
</dbReference>
<dbReference type="InterPro" id="IPR000150">
    <property type="entry name" value="Cof"/>
</dbReference>
<dbReference type="GO" id="GO:0000287">
    <property type="term" value="F:magnesium ion binding"/>
    <property type="evidence" value="ECO:0007669"/>
    <property type="project" value="TreeGrafter"/>
</dbReference>
<dbReference type="GO" id="GO:0005829">
    <property type="term" value="C:cytosol"/>
    <property type="evidence" value="ECO:0007669"/>
    <property type="project" value="TreeGrafter"/>
</dbReference>
<dbReference type="RefSeq" id="WP_089966619.1">
    <property type="nucleotide sequence ID" value="NZ_FNJM01000002.1"/>
</dbReference>
<sequence>MKTYKGVIFFDVDGTIIDCANGINVPTKKTRESIKKLKESGYLTILATGRPMSFVNKDLLNLGLHGYIASNGSYAKIEDEIIFDYPIENSMLAELVEYFHENKIDYILEGQEASYVLNLDGDKMKAIIKDSGLGDARFIDKWDIKTVRTNKIVVVLNDENMYKKIQEKYKDKYAFMIHPGGNSFEIYIGKYTKGYGIEQLIKKLGINQEDTYAFGDGENDIEMFQVVKHGIAMGGYHARLEEHAYDFTENVENEGIYEGLKKLKLI</sequence>
<dbReference type="Proteomes" id="UP000198597">
    <property type="component" value="Unassembled WGS sequence"/>
</dbReference>
<evidence type="ECO:0000313" key="1">
    <source>
        <dbReference type="EMBL" id="SDP07469.1"/>
    </source>
</evidence>
<keyword evidence="2" id="KW-1185">Reference proteome</keyword>
<dbReference type="AlphaFoldDB" id="A0A1H0PSE1"/>
<dbReference type="OrthoDB" id="9810101at2"/>